<keyword evidence="2" id="KW-1185">Reference proteome</keyword>
<dbReference type="InterPro" id="IPR019270">
    <property type="entry name" value="DUF2283"/>
</dbReference>
<dbReference type="Pfam" id="PF10049">
    <property type="entry name" value="DUF2283"/>
    <property type="match status" value="1"/>
</dbReference>
<comment type="caution">
    <text evidence="1">The sequence shown here is derived from an EMBL/GenBank/DDBJ whole genome shotgun (WGS) entry which is preliminary data.</text>
</comment>
<proteinExistence type="predicted"/>
<accession>A0ABS3FWS1</accession>
<gene>
    <name evidence="1" type="ORF">J0895_17235</name>
</gene>
<evidence type="ECO:0000313" key="2">
    <source>
        <dbReference type="Proteomes" id="UP000664844"/>
    </source>
</evidence>
<protein>
    <submittedName>
        <fullName evidence="1">DUF2283 domain-containing protein</fullName>
    </submittedName>
</protein>
<name>A0ABS3FWS1_9CYAN</name>
<evidence type="ECO:0000313" key="1">
    <source>
        <dbReference type="EMBL" id="MBO0350802.1"/>
    </source>
</evidence>
<dbReference type="EMBL" id="JAFLQW010000460">
    <property type="protein sequence ID" value="MBO0350802.1"/>
    <property type="molecule type" value="Genomic_DNA"/>
</dbReference>
<reference evidence="1 2" key="1">
    <citation type="submission" date="2021-03" db="EMBL/GenBank/DDBJ databases">
        <title>Metabolic Capacity of the Antarctic Cyanobacterium Phormidium pseudopriestleyi that Sustains Oxygenic Photosynthesis in the Presence of Hydrogen Sulfide.</title>
        <authorList>
            <person name="Lumian J.E."/>
            <person name="Jungblut A.D."/>
            <person name="Dillon M.L."/>
            <person name="Hawes I."/>
            <person name="Doran P.T."/>
            <person name="Mackey T.J."/>
            <person name="Dick G.J."/>
            <person name="Grettenberger C.L."/>
            <person name="Sumner D.Y."/>
        </authorList>
    </citation>
    <scope>NUCLEOTIDE SEQUENCE [LARGE SCALE GENOMIC DNA]</scope>
    <source>
        <strain evidence="1 2">FRX01</strain>
    </source>
</reference>
<sequence length="73" mass="8581">MKETRFLKYYKGQVKIWYDQDADFLEVIFSEKLGFMQETDKDAIMKRIDEAGNIIGFSVMNVSRLSPKCHGLR</sequence>
<organism evidence="1 2">
    <name type="scientific">Phormidium pseudopriestleyi FRX01</name>
    <dbReference type="NCBI Taxonomy" id="1759528"/>
    <lineage>
        <taxon>Bacteria</taxon>
        <taxon>Bacillati</taxon>
        <taxon>Cyanobacteriota</taxon>
        <taxon>Cyanophyceae</taxon>
        <taxon>Oscillatoriophycideae</taxon>
        <taxon>Oscillatoriales</taxon>
        <taxon>Oscillatoriaceae</taxon>
        <taxon>Phormidium</taxon>
    </lineage>
</organism>
<dbReference type="Proteomes" id="UP000664844">
    <property type="component" value="Unassembled WGS sequence"/>
</dbReference>